<reference evidence="3" key="1">
    <citation type="submission" date="2020-08" db="EMBL/GenBank/DDBJ databases">
        <title>Hyunsoonleella sp. strain SJ7 genome sequencing and assembly.</title>
        <authorList>
            <person name="Kim I."/>
        </authorList>
    </citation>
    <scope>NUCLEOTIDE SEQUENCE</scope>
    <source>
        <strain evidence="3">SJ7</strain>
    </source>
</reference>
<dbReference type="Pfam" id="PF09925">
    <property type="entry name" value="DUF2157"/>
    <property type="match status" value="1"/>
</dbReference>
<feature type="transmembrane region" description="Helical" evidence="1">
    <location>
        <begin position="154"/>
        <end position="172"/>
    </location>
</feature>
<feature type="transmembrane region" description="Helical" evidence="1">
    <location>
        <begin position="397"/>
        <end position="419"/>
    </location>
</feature>
<evidence type="ECO:0000256" key="1">
    <source>
        <dbReference type="SAM" id="Phobius"/>
    </source>
</evidence>
<feature type="transmembrane region" description="Helical" evidence="1">
    <location>
        <begin position="41"/>
        <end position="62"/>
    </location>
</feature>
<feature type="transmembrane region" description="Helical" evidence="1">
    <location>
        <begin position="105"/>
        <end position="123"/>
    </location>
</feature>
<evidence type="ECO:0000313" key="3">
    <source>
        <dbReference type="EMBL" id="MBC3757873.1"/>
    </source>
</evidence>
<feature type="transmembrane region" description="Helical" evidence="1">
    <location>
        <begin position="345"/>
        <end position="363"/>
    </location>
</feature>
<feature type="transmembrane region" description="Helical" evidence="1">
    <location>
        <begin position="370"/>
        <end position="391"/>
    </location>
</feature>
<dbReference type="AlphaFoldDB" id="A0A923HD24"/>
<keyword evidence="1" id="KW-0472">Membrane</keyword>
<feature type="transmembrane region" description="Helical" evidence="1">
    <location>
        <begin position="74"/>
        <end position="93"/>
    </location>
</feature>
<feature type="transmembrane region" description="Helical" evidence="1">
    <location>
        <begin position="230"/>
        <end position="250"/>
    </location>
</feature>
<feature type="transmembrane region" description="Helical" evidence="1">
    <location>
        <begin position="295"/>
        <end position="316"/>
    </location>
</feature>
<proteinExistence type="predicted"/>
<dbReference type="EMBL" id="JACNMF010000002">
    <property type="protein sequence ID" value="MBC3757873.1"/>
    <property type="molecule type" value="Genomic_DNA"/>
</dbReference>
<protein>
    <submittedName>
        <fullName evidence="3">DUF2157 domain-containing protein</fullName>
    </submittedName>
</protein>
<gene>
    <name evidence="3" type="ORF">H7U19_05615</name>
</gene>
<feature type="transmembrane region" description="Helical" evidence="1">
    <location>
        <begin position="178"/>
        <end position="195"/>
    </location>
</feature>
<evidence type="ECO:0000313" key="4">
    <source>
        <dbReference type="Proteomes" id="UP000656244"/>
    </source>
</evidence>
<keyword evidence="1" id="KW-0812">Transmembrane</keyword>
<comment type="caution">
    <text evidence="3">The sequence shown here is derived from an EMBL/GenBank/DDBJ whole genome shotgun (WGS) entry which is preliminary data.</text>
</comment>
<feature type="transmembrane region" description="Helical" evidence="1">
    <location>
        <begin position="323"/>
        <end position="339"/>
    </location>
</feature>
<dbReference type="RefSeq" id="WP_186559979.1">
    <property type="nucleotide sequence ID" value="NZ_JACNMF010000002.1"/>
</dbReference>
<accession>A0A923HD24</accession>
<feature type="transmembrane region" description="Helical" evidence="1">
    <location>
        <begin position="262"/>
        <end position="283"/>
    </location>
</feature>
<keyword evidence="4" id="KW-1185">Reference proteome</keyword>
<keyword evidence="1" id="KW-1133">Transmembrane helix</keyword>
<dbReference type="Proteomes" id="UP000656244">
    <property type="component" value="Unassembled WGS sequence"/>
</dbReference>
<feature type="transmembrane region" description="Helical" evidence="1">
    <location>
        <begin position="129"/>
        <end position="147"/>
    </location>
</feature>
<feature type="transmembrane region" description="Helical" evidence="1">
    <location>
        <begin position="207"/>
        <end position="224"/>
    </location>
</feature>
<evidence type="ECO:0000259" key="2">
    <source>
        <dbReference type="Pfam" id="PF09925"/>
    </source>
</evidence>
<organism evidence="3 4">
    <name type="scientific">Hyunsoonleella aquatilis</name>
    <dbReference type="NCBI Taxonomy" id="2762758"/>
    <lineage>
        <taxon>Bacteria</taxon>
        <taxon>Pseudomonadati</taxon>
        <taxon>Bacteroidota</taxon>
        <taxon>Flavobacteriia</taxon>
        <taxon>Flavobacteriales</taxon>
        <taxon>Flavobacteriaceae</taxon>
    </lineage>
</organism>
<dbReference type="InterPro" id="IPR018677">
    <property type="entry name" value="DUF2157"/>
</dbReference>
<feature type="domain" description="DUF2157" evidence="2">
    <location>
        <begin position="11"/>
        <end position="152"/>
    </location>
</feature>
<sequence>MNSKIQNDLKELVAQQVISQESALKIEAYYQSKKVDAPNRLFTVFGVLGALLVGLGIILILAHNWDNFSRGTKTFLAFLPLIIGQVAVGISILKKKSKVWKETSGTFLFFAVGASMSLISQIYNIPGDFSSFLLIWMFLCAPLIYLLKSNALAILHIVFMTYYAVDYGYSYMSYGKTPWYYVLLLVSVLPHYYLLIKRHLHANITSIFNWLFPLSVTIVLGTFTDDIDEFGFLMYVILFGLFYNIGKLPLFHQQKLRRNGYLIMGSLGTVFMLIMTSFDWLWVDISKTTFPMDSQGLYVSLVLLILTIGVLGYAVLKKGTTKFSLTHFSFAIFTLIFFSGFENEYIPQTLVNLLILGIALATIKRGADTFHFGVLNYGLLIIAILIVCRFFDTEMSFVLRGILFLGFGLGFFLTNYVMLKRQKEQKMNLKN</sequence>
<name>A0A923HD24_9FLAO</name>